<sequence>CRTSFPDVTFVSRSDLRDVRKLL</sequence>
<comment type="caution">
    <text evidence="1">The sequence shown here is derived from an EMBL/GenBank/DDBJ whole genome shotgun (WGS) entry which is preliminary data.</text>
</comment>
<dbReference type="AlphaFoldDB" id="A0AAV6TJC3"/>
<organism evidence="1 2">
    <name type="scientific">Oedothorax gibbosus</name>
    <dbReference type="NCBI Taxonomy" id="931172"/>
    <lineage>
        <taxon>Eukaryota</taxon>
        <taxon>Metazoa</taxon>
        <taxon>Ecdysozoa</taxon>
        <taxon>Arthropoda</taxon>
        <taxon>Chelicerata</taxon>
        <taxon>Arachnida</taxon>
        <taxon>Araneae</taxon>
        <taxon>Araneomorphae</taxon>
        <taxon>Entelegynae</taxon>
        <taxon>Araneoidea</taxon>
        <taxon>Linyphiidae</taxon>
        <taxon>Erigoninae</taxon>
        <taxon>Oedothorax</taxon>
    </lineage>
</organism>
<gene>
    <name evidence="1" type="ORF">JTE90_021123</name>
</gene>
<accession>A0AAV6TJC3</accession>
<evidence type="ECO:0000313" key="2">
    <source>
        <dbReference type="Proteomes" id="UP000827092"/>
    </source>
</evidence>
<keyword evidence="2" id="KW-1185">Reference proteome</keyword>
<feature type="non-terminal residue" evidence="1">
    <location>
        <position position="1"/>
    </location>
</feature>
<reference evidence="1 2" key="1">
    <citation type="journal article" date="2022" name="Nat. Ecol. Evol.">
        <title>A masculinizing supergene underlies an exaggerated male reproductive morph in a spider.</title>
        <authorList>
            <person name="Hendrickx F."/>
            <person name="De Corte Z."/>
            <person name="Sonet G."/>
            <person name="Van Belleghem S.M."/>
            <person name="Kostlbacher S."/>
            <person name="Vangestel C."/>
        </authorList>
    </citation>
    <scope>NUCLEOTIDE SEQUENCE [LARGE SCALE GENOMIC DNA]</scope>
    <source>
        <strain evidence="1">W744_W776</strain>
    </source>
</reference>
<name>A0AAV6TJC3_9ARAC</name>
<dbReference type="Proteomes" id="UP000827092">
    <property type="component" value="Unassembled WGS sequence"/>
</dbReference>
<protein>
    <submittedName>
        <fullName evidence="1">Uncharacterized protein</fullName>
    </submittedName>
</protein>
<evidence type="ECO:0000313" key="1">
    <source>
        <dbReference type="EMBL" id="KAG8171850.1"/>
    </source>
</evidence>
<proteinExistence type="predicted"/>
<dbReference type="EMBL" id="JAFNEN010003480">
    <property type="protein sequence ID" value="KAG8171850.1"/>
    <property type="molecule type" value="Genomic_DNA"/>
</dbReference>